<name>A0A166F6U7_9EURY</name>
<evidence type="ECO:0000313" key="3">
    <source>
        <dbReference type="Proteomes" id="UP000077275"/>
    </source>
</evidence>
<feature type="transmembrane region" description="Helical" evidence="1">
    <location>
        <begin position="145"/>
        <end position="165"/>
    </location>
</feature>
<dbReference type="EMBL" id="LWMW01000044">
    <property type="protein sequence ID" value="KZX17375.1"/>
    <property type="molecule type" value="Genomic_DNA"/>
</dbReference>
<reference evidence="2 3" key="1">
    <citation type="submission" date="2016-04" db="EMBL/GenBank/DDBJ databases">
        <title>Genome sequence of Methanobrevibacter cuticularis DSM 11139.</title>
        <authorList>
            <person name="Poehlein A."/>
            <person name="Seedorf H."/>
            <person name="Daniel R."/>
        </authorList>
    </citation>
    <scope>NUCLEOTIDE SEQUENCE [LARGE SCALE GENOMIC DNA]</scope>
    <source>
        <strain evidence="2 3">DSM 11139</strain>
    </source>
</reference>
<evidence type="ECO:0000313" key="2">
    <source>
        <dbReference type="EMBL" id="KZX17375.1"/>
    </source>
</evidence>
<feature type="transmembrane region" description="Helical" evidence="1">
    <location>
        <begin position="120"/>
        <end position="139"/>
    </location>
</feature>
<organism evidence="2 3">
    <name type="scientific">Methanobrevibacter cuticularis</name>
    <dbReference type="NCBI Taxonomy" id="47311"/>
    <lineage>
        <taxon>Archaea</taxon>
        <taxon>Methanobacteriati</taxon>
        <taxon>Methanobacteriota</taxon>
        <taxon>Methanomada group</taxon>
        <taxon>Methanobacteria</taxon>
        <taxon>Methanobacteriales</taxon>
        <taxon>Methanobacteriaceae</taxon>
        <taxon>Methanobrevibacter</taxon>
    </lineage>
</organism>
<accession>A0A166F6U7</accession>
<dbReference type="InterPro" id="IPR005325">
    <property type="entry name" value="DUF308_memb"/>
</dbReference>
<feature type="transmembrane region" description="Helical" evidence="1">
    <location>
        <begin position="7"/>
        <end position="23"/>
    </location>
</feature>
<evidence type="ECO:0000256" key="1">
    <source>
        <dbReference type="SAM" id="Phobius"/>
    </source>
</evidence>
<dbReference type="Pfam" id="PF03729">
    <property type="entry name" value="DUF308"/>
    <property type="match status" value="1"/>
</dbReference>
<comment type="caution">
    <text evidence="2">The sequence shown here is derived from an EMBL/GenBank/DDBJ whole genome shotgun (WGS) entry which is preliminary data.</text>
</comment>
<gene>
    <name evidence="2" type="ORF">MBCUT_02430</name>
</gene>
<protein>
    <submittedName>
        <fullName evidence="2">Acid-resistance membrane protein</fullName>
    </submittedName>
</protein>
<feature type="transmembrane region" description="Helical" evidence="1">
    <location>
        <begin position="58"/>
        <end position="77"/>
    </location>
</feature>
<feature type="transmembrane region" description="Helical" evidence="1">
    <location>
        <begin position="29"/>
        <end position="46"/>
    </location>
</feature>
<dbReference type="AlphaFoldDB" id="A0A166F6U7"/>
<keyword evidence="1" id="KW-0472">Membrane</keyword>
<feature type="transmembrane region" description="Helical" evidence="1">
    <location>
        <begin position="83"/>
        <end position="108"/>
    </location>
</feature>
<keyword evidence="1" id="KW-0812">Transmembrane</keyword>
<keyword evidence="3" id="KW-1185">Reference proteome</keyword>
<keyword evidence="1" id="KW-1133">Transmembrane helix</keyword>
<sequence length="173" mass="19032">MINKRILGILGIILGVILLSIPFFDIFILDNVIAIAIIILGIYLIFKGIQHWEENKATTVFFLLIALFAIVFGIMLIENIVLFSILVIWALYIAGFLLILGGIAGLTTRSKNSFSKESSALALIFGIVLLMSAQISLKIPGFGDYLVALIIGIWLVVEGFIFVLGTNKEVFNQ</sequence>
<dbReference type="RefSeq" id="WP_067257770.1">
    <property type="nucleotide sequence ID" value="NZ_LWMW01000044.1"/>
</dbReference>
<dbReference type="PATRIC" id="fig|47311.3.peg.267"/>
<proteinExistence type="predicted"/>
<dbReference type="Proteomes" id="UP000077275">
    <property type="component" value="Unassembled WGS sequence"/>
</dbReference>